<dbReference type="GO" id="GO:0005886">
    <property type="term" value="C:plasma membrane"/>
    <property type="evidence" value="ECO:0007669"/>
    <property type="project" value="UniProtKB-SubCell"/>
</dbReference>
<dbReference type="GeneID" id="98666715"/>
<keyword evidence="2 6" id="KW-1003">Cell membrane</keyword>
<dbReference type="InterPro" id="IPR032816">
    <property type="entry name" value="VTT_dom"/>
</dbReference>
<evidence type="ECO:0000256" key="1">
    <source>
        <dbReference type="ARBA" id="ARBA00004651"/>
    </source>
</evidence>
<proteinExistence type="inferred from homology"/>
<feature type="transmembrane region" description="Helical" evidence="6">
    <location>
        <begin position="170"/>
        <end position="196"/>
    </location>
</feature>
<dbReference type="Pfam" id="PF09335">
    <property type="entry name" value="VTT_dom"/>
    <property type="match status" value="1"/>
</dbReference>
<dbReference type="RefSeq" id="WP_066599007.1">
    <property type="nucleotide sequence ID" value="NZ_FORY01000005.1"/>
</dbReference>
<dbReference type="PANTHER" id="PTHR12677:SF59">
    <property type="entry name" value="GOLGI APPARATUS MEMBRANE PROTEIN TVP38-RELATED"/>
    <property type="match status" value="1"/>
</dbReference>
<keyword evidence="5 6" id="KW-0472">Membrane</keyword>
<sequence>MSETVEKRHIWPLVLLALVAAGLAVLLREHLSFEALAANRAILLSYTEAHTGLAVLVFVICYAAIVGLSLPGATVATLTGGFLFGTFPGVLFNISGAVLGASLLFLAARWGLGDWLSSKIDATEGRIHKIKRGIDENQWSMLFLIRLLPVVPFFVANLLPALFDVRFSRFVISTALGIIPGTLVYTSVGAGLGAVFEAGEVPDLGIIFAPQILLPLLGLCLLALLPVLWKTWRKEVV</sequence>
<feature type="transmembrane region" description="Helical" evidence="6">
    <location>
        <begin position="90"/>
        <end position="112"/>
    </location>
</feature>
<evidence type="ECO:0000256" key="2">
    <source>
        <dbReference type="ARBA" id="ARBA00022475"/>
    </source>
</evidence>
<protein>
    <recommendedName>
        <fullName evidence="6">TVP38/TMEM64 family membrane protein</fullName>
    </recommendedName>
</protein>
<keyword evidence="3 6" id="KW-0812">Transmembrane</keyword>
<feature type="transmembrane region" description="Helical" evidence="6">
    <location>
        <begin position="53"/>
        <end position="78"/>
    </location>
</feature>
<evidence type="ECO:0000313" key="7">
    <source>
        <dbReference type="EMBL" id="SFJ49161.1"/>
    </source>
</evidence>
<keyword evidence="4 6" id="KW-1133">Transmembrane helix</keyword>
<evidence type="ECO:0000256" key="4">
    <source>
        <dbReference type="ARBA" id="ARBA00022989"/>
    </source>
</evidence>
<dbReference type="AlphaFoldDB" id="A0A1I3RV39"/>
<gene>
    <name evidence="7" type="ORF">SAMN04488138_105253</name>
</gene>
<comment type="similarity">
    <text evidence="6">Belongs to the TVP38/TMEM64 family.</text>
</comment>
<dbReference type="EMBL" id="FORY01000005">
    <property type="protein sequence ID" value="SFJ49161.1"/>
    <property type="molecule type" value="Genomic_DNA"/>
</dbReference>
<evidence type="ECO:0000256" key="5">
    <source>
        <dbReference type="ARBA" id="ARBA00023136"/>
    </source>
</evidence>
<feature type="transmembrane region" description="Helical" evidence="6">
    <location>
        <begin position="208"/>
        <end position="229"/>
    </location>
</feature>
<dbReference type="PANTHER" id="PTHR12677">
    <property type="entry name" value="GOLGI APPARATUS MEMBRANE PROTEIN TVP38-RELATED"/>
    <property type="match status" value="1"/>
</dbReference>
<evidence type="ECO:0000313" key="8">
    <source>
        <dbReference type="Proteomes" id="UP000183299"/>
    </source>
</evidence>
<comment type="subcellular location">
    <subcellularLocation>
        <location evidence="1 6">Cell membrane</location>
        <topology evidence="1 6">Multi-pass membrane protein</topology>
    </subcellularLocation>
</comment>
<dbReference type="InterPro" id="IPR015414">
    <property type="entry name" value="TMEM64"/>
</dbReference>
<dbReference type="STRING" id="576117.SAMN04488138_105253"/>
<evidence type="ECO:0000256" key="6">
    <source>
        <dbReference type="RuleBase" id="RU366058"/>
    </source>
</evidence>
<accession>A0A1I3RV39</accession>
<name>A0A1I3RV39_9RHOB</name>
<keyword evidence="8" id="KW-1185">Reference proteome</keyword>
<evidence type="ECO:0000256" key="3">
    <source>
        <dbReference type="ARBA" id="ARBA00022692"/>
    </source>
</evidence>
<reference evidence="7 8" key="1">
    <citation type="submission" date="2016-10" db="EMBL/GenBank/DDBJ databases">
        <authorList>
            <person name="de Groot N.N."/>
        </authorList>
    </citation>
    <scope>NUCLEOTIDE SEQUENCE [LARGE SCALE GENOMIC DNA]</scope>
    <source>
        <strain evidence="7 8">CGMCC 1.8891</strain>
    </source>
</reference>
<feature type="transmembrane region" description="Helical" evidence="6">
    <location>
        <begin position="141"/>
        <end position="163"/>
    </location>
</feature>
<organism evidence="7 8">
    <name type="scientific">Celeribacter halophilus</name>
    <dbReference type="NCBI Taxonomy" id="576117"/>
    <lineage>
        <taxon>Bacteria</taxon>
        <taxon>Pseudomonadati</taxon>
        <taxon>Pseudomonadota</taxon>
        <taxon>Alphaproteobacteria</taxon>
        <taxon>Rhodobacterales</taxon>
        <taxon>Roseobacteraceae</taxon>
        <taxon>Celeribacter</taxon>
    </lineage>
</organism>
<dbReference type="Proteomes" id="UP000183299">
    <property type="component" value="Unassembled WGS sequence"/>
</dbReference>